<feature type="compositionally biased region" description="Gly residues" evidence="1">
    <location>
        <begin position="236"/>
        <end position="246"/>
    </location>
</feature>
<evidence type="ECO:0000256" key="1">
    <source>
        <dbReference type="SAM" id="MobiDB-lite"/>
    </source>
</evidence>
<feature type="compositionally biased region" description="Basic residues" evidence="1">
    <location>
        <begin position="257"/>
        <end position="269"/>
    </location>
</feature>
<feature type="region of interest" description="Disordered" evidence="1">
    <location>
        <begin position="190"/>
        <end position="291"/>
    </location>
</feature>
<keyword evidence="4" id="KW-1185">Reference proteome</keyword>
<evidence type="ECO:0000313" key="4">
    <source>
        <dbReference type="Proteomes" id="UP000298513"/>
    </source>
</evidence>
<feature type="domain" description="DUF4158" evidence="2">
    <location>
        <begin position="3"/>
        <end position="106"/>
    </location>
</feature>
<feature type="compositionally biased region" description="Basic residues" evidence="1">
    <location>
        <begin position="425"/>
        <end position="440"/>
    </location>
</feature>
<protein>
    <submittedName>
        <fullName evidence="3">DUF4158 domain-containing protein</fullName>
    </submittedName>
</protein>
<reference evidence="3 4" key="1">
    <citation type="submission" date="2019-04" db="EMBL/GenBank/DDBJ databases">
        <title>Streptomyces sp. nov. Bv016 isolated from bark of Buahinia variegata.</title>
        <authorList>
            <person name="Kanchanasin P."/>
            <person name="Tanasupawat S."/>
            <person name="Yuki M."/>
            <person name="Kudo T."/>
        </authorList>
    </citation>
    <scope>NUCLEOTIDE SEQUENCE [LARGE SCALE GENOMIC DNA]</scope>
    <source>
        <strain evidence="3 4">JCM 4765</strain>
    </source>
</reference>
<feature type="region of interest" description="Disordered" evidence="1">
    <location>
        <begin position="140"/>
        <end position="162"/>
    </location>
</feature>
<name>A0A4Z1CYV4_STRGP</name>
<evidence type="ECO:0000313" key="3">
    <source>
        <dbReference type="EMBL" id="TGN74290.1"/>
    </source>
</evidence>
<organism evidence="3 4">
    <name type="scientific">Streptomyces griseoluteus</name>
    <dbReference type="NCBI Taxonomy" id="29306"/>
    <lineage>
        <taxon>Bacteria</taxon>
        <taxon>Bacillati</taxon>
        <taxon>Actinomycetota</taxon>
        <taxon>Actinomycetes</taxon>
        <taxon>Kitasatosporales</taxon>
        <taxon>Streptomycetaceae</taxon>
        <taxon>Streptomyces</taxon>
    </lineage>
</organism>
<dbReference type="InterPro" id="IPR025296">
    <property type="entry name" value="DUF4158"/>
</dbReference>
<accession>A0A4Z1CYV4</accession>
<gene>
    <name evidence="3" type="ORF">E5082_30580</name>
</gene>
<proteinExistence type="predicted"/>
<dbReference type="EMBL" id="SRRU01000016">
    <property type="protein sequence ID" value="TGN74290.1"/>
    <property type="molecule type" value="Genomic_DNA"/>
</dbReference>
<comment type="caution">
    <text evidence="3">The sequence shown here is derived from an EMBL/GenBank/DDBJ whole genome shotgun (WGS) entry which is preliminary data.</text>
</comment>
<feature type="compositionally biased region" description="Low complexity" evidence="1">
    <location>
        <begin position="282"/>
        <end position="291"/>
    </location>
</feature>
<dbReference type="Pfam" id="PF13700">
    <property type="entry name" value="DUF4158"/>
    <property type="match status" value="1"/>
</dbReference>
<feature type="compositionally biased region" description="Basic and acidic residues" evidence="1">
    <location>
        <begin position="409"/>
        <end position="424"/>
    </location>
</feature>
<feature type="region of interest" description="Disordered" evidence="1">
    <location>
        <begin position="315"/>
        <end position="457"/>
    </location>
</feature>
<feature type="compositionally biased region" description="Basic and acidic residues" evidence="1">
    <location>
        <begin position="441"/>
        <end position="457"/>
    </location>
</feature>
<evidence type="ECO:0000259" key="2">
    <source>
        <dbReference type="Pfam" id="PF13700"/>
    </source>
</evidence>
<dbReference type="AlphaFoldDB" id="A0A4Z1CYV4"/>
<dbReference type="Proteomes" id="UP000298513">
    <property type="component" value="Unassembled WGS sequence"/>
</dbReference>
<sequence length="498" mass="54042">MSRFPKPDEYPETVVDFVRRAVEPSEETVPWWATGRPAERQRTEVRRRMGATYDQAEARRIAEGSIRKEAAAKNRPADLINIALEKVVGAGLELSAFSTLDAMTSTVRKEVNASICTGMHDRNTARTGRPLSGLVSGLSRSCPGPYGKRPRRAGTSVVHVPRGRSPCPHGECGGVRGCLTTAQGAFRADVPTARRTGCRARRSAGPQHARGRPQREDHTASRTSGRVRANLRRRGAGAGMAGGPGKGRQRCGEPGPRRGRRPRRRRGRGRCGTSRSAHRADAGPTPAAGAAGGARCAIRRARHHLGPRLLRCAGRFQGKAGPDRPAAGSRADPPGPGARPVSDRRACRGVRTTGGRAASVRGRRTSADRARARGGRHVPRAVVPPRPRHGLPELGERRHRRRPAGALGRLREDEQVPHRADGLRPKRPVRSPVGRRRMRGHERIGDGRRGTGGDTALRRERQADLLHLARVAVLRVSARRAVERGALSHLLCLRAPLF</sequence>